<keyword evidence="3" id="KW-0732">Signal</keyword>
<keyword evidence="2" id="KW-0472">Membrane</keyword>
<accession>A0A2H4SRR5</accession>
<dbReference type="PANTHER" id="PTHR16861">
    <property type="entry name" value="GLYCOPROTEIN 38"/>
    <property type="match status" value="1"/>
</dbReference>
<dbReference type="PANTHER" id="PTHR16861:SF4">
    <property type="entry name" value="SH3 DOMAIN PROTEIN (AFU_ORTHOLOGUE AFUA_1G13610)"/>
    <property type="match status" value="1"/>
</dbReference>
<dbReference type="VEuPathDB" id="FungiDB:A9K55_001380"/>
<dbReference type="Proteomes" id="UP000323067">
    <property type="component" value="Chromosome iii"/>
</dbReference>
<evidence type="ECO:0000313" key="5">
    <source>
        <dbReference type="Proteomes" id="UP000323067"/>
    </source>
</evidence>
<feature type="chain" id="PRO_5014180158" evidence="3">
    <location>
        <begin position="24"/>
        <end position="302"/>
    </location>
</feature>
<feature type="region of interest" description="Disordered" evidence="1">
    <location>
        <begin position="246"/>
        <end position="302"/>
    </location>
</feature>
<keyword evidence="2" id="KW-1133">Transmembrane helix</keyword>
<feature type="compositionally biased region" description="Basic and acidic residues" evidence="1">
    <location>
        <begin position="264"/>
        <end position="280"/>
    </location>
</feature>
<feature type="compositionally biased region" description="Low complexity" evidence="1">
    <location>
        <begin position="115"/>
        <end position="205"/>
    </location>
</feature>
<dbReference type="AlphaFoldDB" id="A0A2H4SRR5"/>
<proteinExistence type="predicted"/>
<evidence type="ECO:0000313" key="4">
    <source>
        <dbReference type="EMBL" id="ATY65773.1"/>
    </source>
</evidence>
<reference evidence="4 5" key="1">
    <citation type="journal article" date="2017" name="BMC Genomics">
        <title>Chromosome level assembly and secondary metabolite potential of the parasitic fungus Cordyceps militaris.</title>
        <authorList>
            <person name="Kramer G.J."/>
            <person name="Nodwell J.R."/>
        </authorList>
    </citation>
    <scope>NUCLEOTIDE SEQUENCE [LARGE SCALE GENOMIC DNA]</scope>
    <source>
        <strain evidence="4 5">ATCC 34164</strain>
    </source>
</reference>
<dbReference type="OrthoDB" id="4778251at2759"/>
<feature type="transmembrane region" description="Helical" evidence="2">
    <location>
        <begin position="213"/>
        <end position="236"/>
    </location>
</feature>
<sequence length="302" mass="30961">MIALLPHWAALVLLGFNTITVIADGSCVPTCVNTVQNDHYKDLGCVAADQAGCLCEKQGFVDLIAECSKTCGATVEEIREGMVGANPSRFCVGEVAKVPAARVDASSSPAPPSPSLTSTSPPAASTPPVSTSSTPLPSPTRSSSSTLTSPSLTPTPASPSTSSTSTTRGTTIASTTSSSSPTLSNHPSTTTTVAGETSPAASPVPAPGISSGAAAGIGIGVAIVVAAVAIIAFCLLRNRKNQVGPRHSMEISKPLPGSGLTYPAREDRERNRDSYDKYGNDIEMTANRYEDMVPSQQPRTMV</sequence>
<keyword evidence="2" id="KW-0812">Transmembrane</keyword>
<evidence type="ECO:0000256" key="2">
    <source>
        <dbReference type="SAM" id="Phobius"/>
    </source>
</evidence>
<feature type="signal peptide" evidence="3">
    <location>
        <begin position="1"/>
        <end position="23"/>
    </location>
</feature>
<protein>
    <submittedName>
        <fullName evidence="4">Extracellular membrane CFEM domain</fullName>
    </submittedName>
</protein>
<gene>
    <name evidence="4" type="ORF">A9K55_001380</name>
</gene>
<evidence type="ECO:0000256" key="3">
    <source>
        <dbReference type="SAM" id="SignalP"/>
    </source>
</evidence>
<evidence type="ECO:0000256" key="1">
    <source>
        <dbReference type="SAM" id="MobiDB-lite"/>
    </source>
</evidence>
<feature type="region of interest" description="Disordered" evidence="1">
    <location>
        <begin position="103"/>
        <end position="205"/>
    </location>
</feature>
<name>A0A2H4SRR5_CORMI</name>
<organism evidence="4 5">
    <name type="scientific">Cordyceps militaris</name>
    <name type="common">Caterpillar fungus</name>
    <name type="synonym">Clavaria militaris</name>
    <dbReference type="NCBI Taxonomy" id="73501"/>
    <lineage>
        <taxon>Eukaryota</taxon>
        <taxon>Fungi</taxon>
        <taxon>Dikarya</taxon>
        <taxon>Ascomycota</taxon>
        <taxon>Pezizomycotina</taxon>
        <taxon>Sordariomycetes</taxon>
        <taxon>Hypocreomycetidae</taxon>
        <taxon>Hypocreales</taxon>
        <taxon>Cordycipitaceae</taxon>
        <taxon>Cordyceps</taxon>
    </lineage>
</organism>
<dbReference type="EMBL" id="CP023326">
    <property type="protein sequence ID" value="ATY65773.1"/>
    <property type="molecule type" value="Genomic_DNA"/>
</dbReference>